<evidence type="ECO:0000313" key="1">
    <source>
        <dbReference type="EMBL" id="CAH0556977.1"/>
    </source>
</evidence>
<evidence type="ECO:0000313" key="2">
    <source>
        <dbReference type="Proteomes" id="UP001154078"/>
    </source>
</evidence>
<organism evidence="1 2">
    <name type="scientific">Brassicogethes aeneus</name>
    <name type="common">Rape pollen beetle</name>
    <name type="synonym">Meligethes aeneus</name>
    <dbReference type="NCBI Taxonomy" id="1431903"/>
    <lineage>
        <taxon>Eukaryota</taxon>
        <taxon>Metazoa</taxon>
        <taxon>Ecdysozoa</taxon>
        <taxon>Arthropoda</taxon>
        <taxon>Hexapoda</taxon>
        <taxon>Insecta</taxon>
        <taxon>Pterygota</taxon>
        <taxon>Neoptera</taxon>
        <taxon>Endopterygota</taxon>
        <taxon>Coleoptera</taxon>
        <taxon>Polyphaga</taxon>
        <taxon>Cucujiformia</taxon>
        <taxon>Nitidulidae</taxon>
        <taxon>Meligethinae</taxon>
        <taxon>Brassicogethes</taxon>
    </lineage>
</organism>
<gene>
    <name evidence="1" type="ORF">MELIAE_LOCUS7794</name>
</gene>
<reference evidence="1" key="1">
    <citation type="submission" date="2021-12" db="EMBL/GenBank/DDBJ databases">
        <authorList>
            <person name="King R."/>
        </authorList>
    </citation>
    <scope>NUCLEOTIDE SEQUENCE</scope>
</reference>
<dbReference type="EMBL" id="OV121136">
    <property type="protein sequence ID" value="CAH0556977.1"/>
    <property type="molecule type" value="Genomic_DNA"/>
</dbReference>
<proteinExistence type="predicted"/>
<dbReference type="AlphaFoldDB" id="A0A9P0B903"/>
<sequence>MTLESAMHALKSLKLFVESKRDEFDKCKEAAKGISKEMDAANLYAAEDELVKVYKDDLEPSLGNELVQFVSLINLYKTDYKKDLSKELFYNQILENQNFPNIEITLRMYSVLMV</sequence>
<dbReference type="Proteomes" id="UP001154078">
    <property type="component" value="Chromosome 5"/>
</dbReference>
<keyword evidence="2" id="KW-1185">Reference proteome</keyword>
<name>A0A9P0B903_BRAAE</name>
<accession>A0A9P0B903</accession>
<dbReference type="OrthoDB" id="6779073at2759"/>
<protein>
    <submittedName>
        <fullName evidence="1">Uncharacterized protein</fullName>
    </submittedName>
</protein>